<evidence type="ECO:0000313" key="3">
    <source>
        <dbReference type="EMBL" id="MTH29873.1"/>
    </source>
</evidence>
<keyword evidence="4" id="KW-1185">Reference proteome</keyword>
<feature type="transmembrane region" description="Helical" evidence="1">
    <location>
        <begin position="395"/>
        <end position="414"/>
    </location>
</feature>
<feature type="domain" description="YdbS-like PH" evidence="2">
    <location>
        <begin position="267"/>
        <end position="348"/>
    </location>
</feature>
<dbReference type="EMBL" id="WMJY01000015">
    <property type="protein sequence ID" value="MTH29873.1"/>
    <property type="molecule type" value="Genomic_DNA"/>
</dbReference>
<reference evidence="3 4" key="1">
    <citation type="journal article" date="2006" name="Int. J. Syst. Evol. Microbiol.">
        <title>Myroides pelagicus sp. nov., isolated from seawater in Thailand.</title>
        <authorList>
            <person name="Yoon J."/>
            <person name="Maneerat S."/>
            <person name="Kawai F."/>
            <person name="Yokota A."/>
        </authorList>
    </citation>
    <scope>NUCLEOTIDE SEQUENCE [LARGE SCALE GENOMIC DNA]</scope>
    <source>
        <strain evidence="3 4">SM1T</strain>
    </source>
</reference>
<organism evidence="3 4">
    <name type="scientific">Myroides pelagicus</name>
    <dbReference type="NCBI Taxonomy" id="270914"/>
    <lineage>
        <taxon>Bacteria</taxon>
        <taxon>Pseudomonadati</taxon>
        <taxon>Bacteroidota</taxon>
        <taxon>Flavobacteriia</taxon>
        <taxon>Flavobacteriales</taxon>
        <taxon>Flavobacteriaceae</taxon>
        <taxon>Myroides</taxon>
    </lineage>
</organism>
<feature type="transmembrane region" description="Helical" evidence="1">
    <location>
        <begin position="236"/>
        <end position="261"/>
    </location>
</feature>
<evidence type="ECO:0000259" key="2">
    <source>
        <dbReference type="Pfam" id="PF03703"/>
    </source>
</evidence>
<dbReference type="InterPro" id="IPR014529">
    <property type="entry name" value="UCP026631"/>
</dbReference>
<proteinExistence type="predicted"/>
<feature type="domain" description="YdbS-like PH" evidence="2">
    <location>
        <begin position="422"/>
        <end position="475"/>
    </location>
</feature>
<comment type="caution">
    <text evidence="3">The sequence shown here is derived from an EMBL/GenBank/DDBJ whole genome shotgun (WGS) entry which is preliminary data.</text>
</comment>
<dbReference type="PIRSF" id="PIRSF026631">
    <property type="entry name" value="UCP026631"/>
    <property type="match status" value="1"/>
</dbReference>
<keyword evidence="1" id="KW-0472">Membrane</keyword>
<dbReference type="RefSeq" id="WP_155035867.1">
    <property type="nucleotide sequence ID" value="NZ_JAYMMG010000019.1"/>
</dbReference>
<keyword evidence="1" id="KW-0812">Transmembrane</keyword>
<feature type="transmembrane region" description="Helical" evidence="1">
    <location>
        <begin position="51"/>
        <end position="72"/>
    </location>
</feature>
<feature type="transmembrane region" description="Helical" evidence="1">
    <location>
        <begin position="194"/>
        <end position="216"/>
    </location>
</feature>
<dbReference type="OrthoDB" id="1049931at2"/>
<dbReference type="PANTHER" id="PTHR34473">
    <property type="entry name" value="UPF0699 TRANSMEMBRANE PROTEIN YDBS"/>
    <property type="match status" value="1"/>
</dbReference>
<feature type="domain" description="YdbS-like PH" evidence="2">
    <location>
        <begin position="74"/>
        <end position="142"/>
    </location>
</feature>
<name>A0A7K1GNB1_9FLAO</name>
<sequence length="505" mass="58074">MSKPIDFYQPQRQDPVGIVIGFFNGMRKAVRAFFPLLIILYSRLSGQDSQWWTTVGLVAIGGLLLMLVYAYLNYRNFTFSIDQGTASLVIEKGVITKSKTTIQLSKIQQVNINQSFLDKILEVYSVEVESAGSSAKEGVIPAVSLLIGQSLKETLLAYRENTDVNNTEEVETAQREEDVTVELKKISLTTLFKIGLTANYLYTIGLVVVFFNTLYYEGTRLYKGIFQRELLEEFQTTAISVGMTISLVVSFLILALFVNLVRTIIRYYNFEIKLQNNSLLLSYGLFHTKSTIIRPTRVQFIRLTRNYFQKLMNITNFRIYQVSGNENENKKTALDIPGCSQEELAALVDMIYTQPLQWEGEKIKHNYRYFGFRFFLLVIIPTLVGSFILQDILTMNWLVIAILGYFVFMTMLVWRYYHNGGLIYTNDYIVIRSGVWDISYSVLEPFKIQKIVVSQLAWQRPYNVGSIRLYTAGGSLVFSTSDYCALCKLRDKWLAIVEKEQKAWM</sequence>
<keyword evidence="1" id="KW-1133">Transmembrane helix</keyword>
<evidence type="ECO:0000256" key="1">
    <source>
        <dbReference type="SAM" id="Phobius"/>
    </source>
</evidence>
<dbReference type="Pfam" id="PF03703">
    <property type="entry name" value="bPH_2"/>
    <property type="match status" value="3"/>
</dbReference>
<dbReference type="InterPro" id="IPR005182">
    <property type="entry name" value="YdbS-like_PH"/>
</dbReference>
<evidence type="ECO:0000313" key="4">
    <source>
        <dbReference type="Proteomes" id="UP000488936"/>
    </source>
</evidence>
<dbReference type="AlphaFoldDB" id="A0A7K1GNB1"/>
<accession>A0A7K1GNB1</accession>
<dbReference type="Proteomes" id="UP000488936">
    <property type="component" value="Unassembled WGS sequence"/>
</dbReference>
<protein>
    <submittedName>
        <fullName evidence="3">PH domain-containing protein</fullName>
    </submittedName>
</protein>
<gene>
    <name evidence="3" type="ORF">GJV77_08070</name>
</gene>
<dbReference type="PANTHER" id="PTHR34473:SF2">
    <property type="entry name" value="UPF0699 TRANSMEMBRANE PROTEIN YDBT"/>
    <property type="match status" value="1"/>
</dbReference>
<feature type="transmembrane region" description="Helical" evidence="1">
    <location>
        <begin position="370"/>
        <end position="389"/>
    </location>
</feature>